<sequence>MVERVRPLPYRMPLVDGESTGSYVTRLAARHGQSVSHLLATVGEGQSAAEVAARESELYFNRAARQRLVAMTGQPLAQLTRALVSLRDEHLLPDSPGVPAWKWPWRPHAGFLVRGCALCAARRGVLDPVWLIRPDPWYVCVRHGRFYDDSRDDRVPFIDLSPGPHVLQAERRRLRLVGSGPVGRLLVADAFGVLAHEAVSLPRLGGGRTTPLRLLPIVARVASRMASLERRRLECQLGPDEHQHWRDQVSKDLGWQLGTALDAWSQQHPPLRRERAERLQQRWQLLSAAPHKDVPEMASVDKLTCVPWEVLIRGPRPYG</sequence>
<feature type="domain" description="TniQ" evidence="1">
    <location>
        <begin position="9"/>
        <end position="145"/>
    </location>
</feature>
<evidence type="ECO:0000313" key="2">
    <source>
        <dbReference type="EMBL" id="MBP2055863.1"/>
    </source>
</evidence>
<dbReference type="Pfam" id="PF06527">
    <property type="entry name" value="TniQ"/>
    <property type="match status" value="1"/>
</dbReference>
<gene>
    <name evidence="2" type="ORF">J2Z21_008879</name>
</gene>
<evidence type="ECO:0000259" key="1">
    <source>
        <dbReference type="Pfam" id="PF06527"/>
    </source>
</evidence>
<reference evidence="2 3" key="1">
    <citation type="submission" date="2021-03" db="EMBL/GenBank/DDBJ databases">
        <title>Genomic Encyclopedia of Type Strains, Phase IV (KMG-IV): sequencing the most valuable type-strain genomes for metagenomic binning, comparative biology and taxonomic classification.</title>
        <authorList>
            <person name="Goeker M."/>
        </authorList>
    </citation>
    <scope>NUCLEOTIDE SEQUENCE [LARGE SCALE GENOMIC DNA]</scope>
    <source>
        <strain evidence="2 3">DSM 40499</strain>
    </source>
</reference>
<protein>
    <recommendedName>
        <fullName evidence="1">TniQ domain-containing protein</fullName>
    </recommendedName>
</protein>
<organism evidence="2 3">
    <name type="scientific">Streptomyces griseochromogenes</name>
    <dbReference type="NCBI Taxonomy" id="68214"/>
    <lineage>
        <taxon>Bacteria</taxon>
        <taxon>Bacillati</taxon>
        <taxon>Actinomycetota</taxon>
        <taxon>Actinomycetes</taxon>
        <taxon>Kitasatosporales</taxon>
        <taxon>Streptomycetaceae</taxon>
        <taxon>Streptomyces</taxon>
    </lineage>
</organism>
<dbReference type="Proteomes" id="UP001519309">
    <property type="component" value="Unassembled WGS sequence"/>
</dbReference>
<comment type="caution">
    <text evidence="2">The sequence shown here is derived from an EMBL/GenBank/DDBJ whole genome shotgun (WGS) entry which is preliminary data.</text>
</comment>
<keyword evidence="3" id="KW-1185">Reference proteome</keyword>
<proteinExistence type="predicted"/>
<dbReference type="InterPro" id="IPR009492">
    <property type="entry name" value="TniQ"/>
</dbReference>
<evidence type="ECO:0000313" key="3">
    <source>
        <dbReference type="Proteomes" id="UP001519309"/>
    </source>
</evidence>
<name>A0ABS4M879_9ACTN</name>
<accession>A0ABS4M879</accession>
<dbReference type="EMBL" id="JAGGLP010000035">
    <property type="protein sequence ID" value="MBP2055863.1"/>
    <property type="molecule type" value="Genomic_DNA"/>
</dbReference>